<reference evidence="1 2" key="2">
    <citation type="journal article" date="2023" name="Mol. Biol. Evol.">
        <title>Genomics of Secondarily Temperate Adaptation in the Only Non-Antarctic Icefish.</title>
        <authorList>
            <person name="Rivera-Colon A.G."/>
            <person name="Rayamajhi N."/>
            <person name="Minhas B.F."/>
            <person name="Madrigal G."/>
            <person name="Bilyk K.T."/>
            <person name="Yoon V."/>
            <person name="Hune M."/>
            <person name="Gregory S."/>
            <person name="Cheng C.H.C."/>
            <person name="Catchen J.M."/>
        </authorList>
    </citation>
    <scope>NUCLEOTIDE SEQUENCE [LARGE SCALE GENOMIC DNA]</scope>
    <source>
        <strain evidence="1">JMC-PN-2008</strain>
    </source>
</reference>
<reference evidence="1 2" key="1">
    <citation type="journal article" date="2023" name="Genes (Basel)">
        <title>Chromosome-Level Genome Assembly and Circadian Gene Repertoire of the Patagonia Blennie Eleginops maclovinus-The Closest Ancestral Proxy of Antarctic Cryonotothenioids.</title>
        <authorList>
            <person name="Cheng C.C."/>
            <person name="Rivera-Colon A.G."/>
            <person name="Minhas B.F."/>
            <person name="Wilson L."/>
            <person name="Rayamajhi N."/>
            <person name="Vargas-Chacoff L."/>
            <person name="Catchen J.M."/>
        </authorList>
    </citation>
    <scope>NUCLEOTIDE SEQUENCE [LARGE SCALE GENOMIC DNA]</scope>
    <source>
        <strain evidence="1">JMC-PN-2008</strain>
    </source>
</reference>
<sequence>MTVCNTRFDELLRAVLIALKPLVPAGCHVELLMAEGKAEEQRIPADDVTAQITESARVGARFPAPTSRSSTHTN</sequence>
<dbReference type="EMBL" id="JAUZQC010000004">
    <property type="protein sequence ID" value="KAK5873003.1"/>
    <property type="molecule type" value="Genomic_DNA"/>
</dbReference>
<comment type="caution">
    <text evidence="1">The sequence shown here is derived from an EMBL/GenBank/DDBJ whole genome shotgun (WGS) entry which is preliminary data.</text>
</comment>
<evidence type="ECO:0000313" key="2">
    <source>
        <dbReference type="Proteomes" id="UP001346869"/>
    </source>
</evidence>
<proteinExistence type="predicted"/>
<gene>
    <name evidence="1" type="ORF">PBY51_013652</name>
</gene>
<dbReference type="AlphaFoldDB" id="A0AAN7XZP2"/>
<keyword evidence="2" id="KW-1185">Reference proteome</keyword>
<organism evidence="1 2">
    <name type="scientific">Eleginops maclovinus</name>
    <name type="common">Patagonian blennie</name>
    <name type="synonym">Eleginus maclovinus</name>
    <dbReference type="NCBI Taxonomy" id="56733"/>
    <lineage>
        <taxon>Eukaryota</taxon>
        <taxon>Metazoa</taxon>
        <taxon>Chordata</taxon>
        <taxon>Craniata</taxon>
        <taxon>Vertebrata</taxon>
        <taxon>Euteleostomi</taxon>
        <taxon>Actinopterygii</taxon>
        <taxon>Neopterygii</taxon>
        <taxon>Teleostei</taxon>
        <taxon>Neoteleostei</taxon>
        <taxon>Acanthomorphata</taxon>
        <taxon>Eupercaria</taxon>
        <taxon>Perciformes</taxon>
        <taxon>Notothenioidei</taxon>
        <taxon>Eleginopidae</taxon>
        <taxon>Eleginops</taxon>
    </lineage>
</organism>
<evidence type="ECO:0000313" key="1">
    <source>
        <dbReference type="EMBL" id="KAK5873003.1"/>
    </source>
</evidence>
<accession>A0AAN7XZP2</accession>
<name>A0AAN7XZP2_ELEMC</name>
<protein>
    <submittedName>
        <fullName evidence="1">Uncharacterized protein</fullName>
    </submittedName>
</protein>
<dbReference type="Proteomes" id="UP001346869">
    <property type="component" value="Unassembled WGS sequence"/>
</dbReference>